<protein>
    <recommendedName>
        <fullName evidence="5">Secreted protein</fullName>
    </recommendedName>
</protein>
<feature type="region of interest" description="Disordered" evidence="1">
    <location>
        <begin position="92"/>
        <end position="160"/>
    </location>
</feature>
<feature type="signal peptide" evidence="2">
    <location>
        <begin position="1"/>
        <end position="20"/>
    </location>
</feature>
<evidence type="ECO:0000256" key="1">
    <source>
        <dbReference type="SAM" id="MobiDB-lite"/>
    </source>
</evidence>
<reference evidence="3 4" key="1">
    <citation type="submission" date="2024-06" db="EMBL/GenBank/DDBJ databases">
        <title>The Natural Products Discovery Center: Release of the First 8490 Sequenced Strains for Exploring Actinobacteria Biosynthetic Diversity.</title>
        <authorList>
            <person name="Kalkreuter E."/>
            <person name="Kautsar S.A."/>
            <person name="Yang D."/>
            <person name="Bader C.D."/>
            <person name="Teijaro C.N."/>
            <person name="Fluegel L."/>
            <person name="Davis C.M."/>
            <person name="Simpson J.R."/>
            <person name="Lauterbach L."/>
            <person name="Steele A.D."/>
            <person name="Gui C."/>
            <person name="Meng S."/>
            <person name="Li G."/>
            <person name="Viehrig K."/>
            <person name="Ye F."/>
            <person name="Su P."/>
            <person name="Kiefer A.F."/>
            <person name="Nichols A."/>
            <person name="Cepeda A.J."/>
            <person name="Yan W."/>
            <person name="Fan B."/>
            <person name="Jiang Y."/>
            <person name="Adhikari A."/>
            <person name="Zheng C.-J."/>
            <person name="Schuster L."/>
            <person name="Cowan T.M."/>
            <person name="Smanski M.J."/>
            <person name="Chevrette M.G."/>
            <person name="De Carvalho L.P.S."/>
            <person name="Shen B."/>
        </authorList>
    </citation>
    <scope>NUCLEOTIDE SEQUENCE [LARGE SCALE GENOMIC DNA]</scope>
    <source>
        <strain evidence="3 4">NPDC006337</strain>
    </source>
</reference>
<comment type="caution">
    <text evidence="3">The sequence shown here is derived from an EMBL/GenBank/DDBJ whole genome shotgun (WGS) entry which is preliminary data.</text>
</comment>
<dbReference type="RefSeq" id="WP_359654074.1">
    <property type="nucleotide sequence ID" value="NZ_JBEXZP010000034.1"/>
</dbReference>
<keyword evidence="4" id="KW-1185">Reference proteome</keyword>
<name>A0ABV2WFM9_9ACTN</name>
<feature type="compositionally biased region" description="Low complexity" evidence="1">
    <location>
        <begin position="129"/>
        <end position="142"/>
    </location>
</feature>
<gene>
    <name evidence="3" type="ORF">ABZ508_32640</name>
</gene>
<feature type="chain" id="PRO_5047026158" description="Secreted protein" evidence="2">
    <location>
        <begin position="21"/>
        <end position="167"/>
    </location>
</feature>
<evidence type="ECO:0000256" key="2">
    <source>
        <dbReference type="SAM" id="SignalP"/>
    </source>
</evidence>
<accession>A0ABV2WFM9</accession>
<dbReference type="Proteomes" id="UP001550378">
    <property type="component" value="Unassembled WGS sequence"/>
</dbReference>
<keyword evidence="2" id="KW-0732">Signal</keyword>
<proteinExistence type="predicted"/>
<evidence type="ECO:0000313" key="3">
    <source>
        <dbReference type="EMBL" id="MEU0712121.1"/>
    </source>
</evidence>
<feature type="compositionally biased region" description="Pro residues" evidence="1">
    <location>
        <begin position="150"/>
        <end position="159"/>
    </location>
</feature>
<evidence type="ECO:0000313" key="4">
    <source>
        <dbReference type="Proteomes" id="UP001550378"/>
    </source>
</evidence>
<organism evidence="3 4">
    <name type="scientific">Streptomyces lavendulocolor</name>
    <dbReference type="NCBI Taxonomy" id="67316"/>
    <lineage>
        <taxon>Bacteria</taxon>
        <taxon>Bacillati</taxon>
        <taxon>Actinomycetota</taxon>
        <taxon>Actinomycetes</taxon>
        <taxon>Kitasatosporales</taxon>
        <taxon>Streptomycetaceae</taxon>
        <taxon>Streptomyces</taxon>
    </lineage>
</organism>
<dbReference type="EMBL" id="JBEXZR010000049">
    <property type="protein sequence ID" value="MEU0712121.1"/>
    <property type="molecule type" value="Genomic_DNA"/>
</dbReference>
<evidence type="ECO:0008006" key="5">
    <source>
        <dbReference type="Google" id="ProtNLM"/>
    </source>
</evidence>
<sequence length="167" mass="15592">MAAAVLALVGALLVCGPAAGPGRDAAVSAVSAVAAGPVVPAGRAVAAGSAGPAVSGVAAVPVLRALAEHSAEPAVSAVAVVAAVSAHDGWPGAGRVPGCGSSDDDGGLSPALPPRSGSLGELLSAPPVARAAAGTWGADAAAPDVRPERGPPPLVPPSPLDLSILRV</sequence>